<organism evidence="1 2">
    <name type="scientific">Gossypium barbadense</name>
    <name type="common">Sea Island cotton</name>
    <name type="synonym">Hibiscus barbadensis</name>
    <dbReference type="NCBI Taxonomy" id="3634"/>
    <lineage>
        <taxon>Eukaryota</taxon>
        <taxon>Viridiplantae</taxon>
        <taxon>Streptophyta</taxon>
        <taxon>Embryophyta</taxon>
        <taxon>Tracheophyta</taxon>
        <taxon>Spermatophyta</taxon>
        <taxon>Magnoliopsida</taxon>
        <taxon>eudicotyledons</taxon>
        <taxon>Gunneridae</taxon>
        <taxon>Pentapetalae</taxon>
        <taxon>rosids</taxon>
        <taxon>malvids</taxon>
        <taxon>Malvales</taxon>
        <taxon>Malvaceae</taxon>
        <taxon>Malvoideae</taxon>
        <taxon>Gossypium</taxon>
    </lineage>
</organism>
<dbReference type="EMBL" id="KZ663315">
    <property type="protein sequence ID" value="PPS13758.1"/>
    <property type="molecule type" value="Genomic_DNA"/>
</dbReference>
<evidence type="ECO:0000313" key="2">
    <source>
        <dbReference type="Proteomes" id="UP000239757"/>
    </source>
</evidence>
<gene>
    <name evidence="1" type="ORF">GOBAR_AA06820</name>
</gene>
<dbReference type="AlphaFoldDB" id="A0A2P5YDT3"/>
<dbReference type="Proteomes" id="UP000239757">
    <property type="component" value="Unassembled WGS sequence"/>
</dbReference>
<accession>A0A2P5YDT3</accession>
<protein>
    <submittedName>
        <fullName evidence="1">Uncharacterized protein</fullName>
    </submittedName>
</protein>
<name>A0A2P5YDT3_GOSBA</name>
<proteinExistence type="predicted"/>
<sequence>MMYFLDNCERGEVSILSIFKQLYQLKETDVRESSRFYYFSPCWKVQTIIRNQCKNLHLKRVVDGVGGNQGCEDIFSDSDNISCKLNEAMDTDTLIGSDSKKQHRQKMRFDRGGPVNVVTPIHYSMWRACQLLSKRTHSLALIRTPPSFAHWNSPMAFAVKRVPIEVEKDFLSSLRHLLFKVGTLSVRYARALDKELIDTKVELKRVKECGVKLAVEKERRITAEVKLRTATASEFFVEEGEGSGTADMALSVIGDTVNSIPPSVTGGVTIASSAVEAVALIDADQSVKGDDKFSSVNLNCTVGSFALANYFGGRGSSHTNLDFIAESFALTNYFGGRSSLPINLDFTSGSFALTNYFRGLPTNLDFTARSFALANCFGGYNFSSTNLDFTVGSFGGYNFSSTNLDFTVGSFALANCF</sequence>
<reference evidence="1 2" key="1">
    <citation type="submission" date="2015-01" db="EMBL/GenBank/DDBJ databases">
        <title>Genome of allotetraploid Gossypium barbadense reveals genomic plasticity and fiber elongation in cotton evolution.</title>
        <authorList>
            <person name="Chen X."/>
            <person name="Liu X."/>
            <person name="Zhao B."/>
            <person name="Zheng H."/>
            <person name="Hu Y."/>
            <person name="Lu G."/>
            <person name="Yang C."/>
            <person name="Chen J."/>
            <person name="Shan C."/>
            <person name="Zhang L."/>
            <person name="Zhou Y."/>
            <person name="Wang L."/>
            <person name="Guo W."/>
            <person name="Bai Y."/>
            <person name="Ruan J."/>
            <person name="Shangguan X."/>
            <person name="Mao Y."/>
            <person name="Jiang J."/>
            <person name="Zhu Y."/>
            <person name="Lei J."/>
            <person name="Kang H."/>
            <person name="Chen S."/>
            <person name="He X."/>
            <person name="Wang R."/>
            <person name="Wang Y."/>
            <person name="Chen J."/>
            <person name="Wang L."/>
            <person name="Yu S."/>
            <person name="Wang B."/>
            <person name="Wei J."/>
            <person name="Song S."/>
            <person name="Lu X."/>
            <person name="Gao Z."/>
            <person name="Gu W."/>
            <person name="Deng X."/>
            <person name="Ma D."/>
            <person name="Wang S."/>
            <person name="Liang W."/>
            <person name="Fang L."/>
            <person name="Cai C."/>
            <person name="Zhu X."/>
            <person name="Zhou B."/>
            <person name="Zhang Y."/>
            <person name="Chen Z."/>
            <person name="Xu S."/>
            <person name="Zhu R."/>
            <person name="Wang S."/>
            <person name="Zhang T."/>
            <person name="Zhao G."/>
        </authorList>
    </citation>
    <scope>NUCLEOTIDE SEQUENCE [LARGE SCALE GENOMIC DNA]</scope>
    <source>
        <strain evidence="2">cv. Xinhai21</strain>
        <tissue evidence="1">Leaf</tissue>
    </source>
</reference>
<evidence type="ECO:0000313" key="1">
    <source>
        <dbReference type="EMBL" id="PPS13758.1"/>
    </source>
</evidence>